<keyword evidence="3" id="KW-0808">Transferase</keyword>
<dbReference type="SMART" id="SM00825">
    <property type="entry name" value="PKS_KS"/>
    <property type="match status" value="2"/>
</dbReference>
<dbReference type="InterPro" id="IPR014031">
    <property type="entry name" value="Ketoacyl_synth_C"/>
</dbReference>
<dbReference type="PROSITE" id="PS52004">
    <property type="entry name" value="KS3_2"/>
    <property type="match status" value="2"/>
</dbReference>
<keyword evidence="1" id="KW-0596">Phosphopantetheine</keyword>
<dbReference type="SMART" id="SM00827">
    <property type="entry name" value="PKS_AT"/>
    <property type="match status" value="1"/>
</dbReference>
<dbReference type="InterPro" id="IPR050091">
    <property type="entry name" value="PKS_NRPS_Biosynth_Enz"/>
</dbReference>
<dbReference type="PROSITE" id="PS50075">
    <property type="entry name" value="CARRIER"/>
    <property type="match status" value="1"/>
</dbReference>
<feature type="domain" description="Ketosynthase family 3 (KS3)" evidence="8">
    <location>
        <begin position="979"/>
        <end position="1228"/>
    </location>
</feature>
<evidence type="ECO:0000256" key="1">
    <source>
        <dbReference type="ARBA" id="ARBA00022450"/>
    </source>
</evidence>
<dbReference type="InterPro" id="IPR016039">
    <property type="entry name" value="Thiolase-like"/>
</dbReference>
<feature type="domain" description="Ketosynthase family 3 (KS3)" evidence="8">
    <location>
        <begin position="11"/>
        <end position="421"/>
    </location>
</feature>
<reference evidence="10" key="1">
    <citation type="submission" date="2023-07" db="EMBL/GenBank/DDBJ databases">
        <title>30 novel species of actinomycetes from the DSMZ collection.</title>
        <authorList>
            <person name="Nouioui I."/>
        </authorList>
    </citation>
    <scope>NUCLEOTIDE SEQUENCE [LARGE SCALE GENOMIC DNA]</scope>
    <source>
        <strain evidence="10">DSM 41770</strain>
    </source>
</reference>
<evidence type="ECO:0000256" key="3">
    <source>
        <dbReference type="ARBA" id="ARBA00022679"/>
    </source>
</evidence>
<dbReference type="InterPro" id="IPR014043">
    <property type="entry name" value="Acyl_transferase_dom"/>
</dbReference>
<protein>
    <submittedName>
        <fullName evidence="9">Beta-ketoacyl synthase N-terminal-like domain-containing protein</fullName>
    </submittedName>
</protein>
<evidence type="ECO:0000259" key="8">
    <source>
        <dbReference type="PROSITE" id="PS52004"/>
    </source>
</evidence>
<gene>
    <name evidence="9" type="ORF">RM649_35660</name>
</gene>
<dbReference type="Pfam" id="PF00550">
    <property type="entry name" value="PP-binding"/>
    <property type="match status" value="1"/>
</dbReference>
<dbReference type="Gene3D" id="3.40.47.10">
    <property type="match status" value="2"/>
</dbReference>
<sequence length="1228" mass="126817">MAENFVKTSGQDIVAVVGLSCRLPGANSPEAYWNLLAAGREAVGEVPADRTPHVGTRVGRAGLIDGVADFDAGFFGVSPREAAAMDPRQRLMLELAWEALEHAGVDPSAARGSRAGVFLGAMGDDYAGLVRDRGQEAIDSFTLSSLQRGVLANRISFFLGLSGPSVVVDSAQSSALVAVHQAYESVRRGESAWALAGGVNLILSPESTATASEFGALSPDGRCYTFDARANGYVRGEGAGLVVLMPLADAQANGHDVVCVIRGGAVNNDGGGEQLTTPSRAGQEDVLRAALTDAGTDPAEVGYVELHGTGTPVGDRVESAALAAVFAGRDRPLVVGSAKTNVGHAEGAAGVVGLIKAALSVQRGQVPASLNFAAPADGIPLTGPGIEVAAGLRGWPGDGLRVAGVSSFGMGGTNCHLVLAQAPDPSPAQERRPGGTGTIPWLVSGGTVPALRAQAERLAGHVSAQDDPDLLDTGFSLATTRAALAHRAVVIGADAAEFGEGLTALAANEPAPDVVTGAVSEGGTAFMFTGQGAQRIGMGRELYAEFPVFAESFDAVCAELDPLLGSGLREIVWSDPDLLGRTRYTQAALFALETALFRLVESFGVRPTHLIGHSIGEVTAAHVGGVLSLSDASTLVAARGRLMQSAPPGGAMVAVNAGEDDVRALLPETGVSIAAVNGPGSVVISGDTGAVLAIAESFRAGGAKTRQLDVSHAFHSHHLDGILHAFADAVRGLTFHAPRIQVVSNLTGRPATSDELADPDYWARQIRGTVRFADGIRTLHDAGVSRYLELGPAPVLAGMTRETLAAQAPTAVSTLHEGRPEARTLLRALGTLYATGAAVDWTPLLNGGRRTALPTYAFQRRRYWIGEAREAAPAAEPVPVRDRDGLLDLVRTHLAAVLGYDAVDMAPLTSFKDLGLTSLTATELCAGLSGELRLPLSGSLVFDHPTPDRFAAYLHAELTGHGDVRDAVRVQAPDDNNADDPIVIVGMGCRFPGGVSSPDDLWELVRSGRDAVSGLPRDRGWDLDNLFDPDRSASGRTYVRHGGFLDDVAGFDAGFFGVSPREALAMDPQQRVLLETAWQTLEDAGIEPGSLRGSDTGVFIGAMAGDYGPPLDAPYGGVDGYVLTGSSGSVTSGRLAYFLGLEGPAVTVDTACSSSLVALHQAAQAVRNGECALALAGGVTVMSSPGMLVEFARQRGLSVDGRCKAFAASADGTGWGEGAGVVVLERLS</sequence>
<accession>A0ABU2RVT2</accession>
<dbReference type="Pfam" id="PF02801">
    <property type="entry name" value="Ketoacyl-synt_C"/>
    <property type="match status" value="1"/>
</dbReference>
<evidence type="ECO:0000256" key="6">
    <source>
        <dbReference type="ARBA" id="ARBA00023315"/>
    </source>
</evidence>
<dbReference type="PROSITE" id="PS00606">
    <property type="entry name" value="KS3_1"/>
    <property type="match status" value="1"/>
</dbReference>
<comment type="caution">
    <text evidence="9">The sequence shown here is derived from an EMBL/GenBank/DDBJ whole genome shotgun (WGS) entry which is preliminary data.</text>
</comment>
<dbReference type="InterPro" id="IPR018201">
    <property type="entry name" value="Ketoacyl_synth_AS"/>
</dbReference>
<dbReference type="PANTHER" id="PTHR43775:SF51">
    <property type="entry name" value="INACTIVE PHENOLPHTHIOCEROL SYNTHESIS POLYKETIDE SYNTHASE TYPE I PKS1-RELATED"/>
    <property type="match status" value="1"/>
</dbReference>
<dbReference type="CDD" id="cd00833">
    <property type="entry name" value="PKS"/>
    <property type="match status" value="2"/>
</dbReference>
<evidence type="ECO:0000256" key="5">
    <source>
        <dbReference type="ARBA" id="ARBA00023268"/>
    </source>
</evidence>
<dbReference type="InterPro" id="IPR016036">
    <property type="entry name" value="Malonyl_transacylase_ACP-bd"/>
</dbReference>
<dbReference type="SMART" id="SM01294">
    <property type="entry name" value="PKS_PP_betabranch"/>
    <property type="match status" value="1"/>
</dbReference>
<evidence type="ECO:0000313" key="9">
    <source>
        <dbReference type="EMBL" id="MDT0432941.1"/>
    </source>
</evidence>
<keyword evidence="6" id="KW-0012">Acyltransferase</keyword>
<keyword evidence="10" id="KW-1185">Reference proteome</keyword>
<dbReference type="InterPro" id="IPR032821">
    <property type="entry name" value="PKS_assoc"/>
</dbReference>
<dbReference type="Pfam" id="PF00698">
    <property type="entry name" value="Acyl_transf_1"/>
    <property type="match status" value="1"/>
</dbReference>
<proteinExistence type="predicted"/>
<keyword evidence="2" id="KW-0597">Phosphoprotein</keyword>
<dbReference type="InterPro" id="IPR036736">
    <property type="entry name" value="ACP-like_sf"/>
</dbReference>
<dbReference type="PANTHER" id="PTHR43775">
    <property type="entry name" value="FATTY ACID SYNTHASE"/>
    <property type="match status" value="1"/>
</dbReference>
<dbReference type="SUPFAM" id="SSF55048">
    <property type="entry name" value="Probable ACP-binding domain of malonyl-CoA ACP transacylase"/>
    <property type="match status" value="1"/>
</dbReference>
<dbReference type="Gene3D" id="3.30.70.3290">
    <property type="match status" value="1"/>
</dbReference>
<keyword evidence="4" id="KW-0045">Antibiotic biosynthesis</keyword>
<dbReference type="Gene3D" id="1.10.1200.10">
    <property type="entry name" value="ACP-like"/>
    <property type="match status" value="1"/>
</dbReference>
<dbReference type="Pfam" id="PF00109">
    <property type="entry name" value="ketoacyl-synt"/>
    <property type="match status" value="2"/>
</dbReference>
<dbReference type="SUPFAM" id="SSF53901">
    <property type="entry name" value="Thiolase-like"/>
    <property type="match status" value="2"/>
</dbReference>
<dbReference type="InterPro" id="IPR001227">
    <property type="entry name" value="Ac_transferase_dom_sf"/>
</dbReference>
<evidence type="ECO:0000256" key="4">
    <source>
        <dbReference type="ARBA" id="ARBA00023194"/>
    </source>
</evidence>
<dbReference type="InterPro" id="IPR016035">
    <property type="entry name" value="Acyl_Trfase/lysoPLipase"/>
</dbReference>
<keyword evidence="5" id="KW-0511">Multifunctional enzyme</keyword>
<dbReference type="InterPro" id="IPR009081">
    <property type="entry name" value="PP-bd_ACP"/>
</dbReference>
<dbReference type="EMBL" id="JAVREX010000036">
    <property type="protein sequence ID" value="MDT0432941.1"/>
    <property type="molecule type" value="Genomic_DNA"/>
</dbReference>
<dbReference type="Pfam" id="PF16197">
    <property type="entry name" value="KAsynt_C_assoc"/>
    <property type="match status" value="1"/>
</dbReference>
<evidence type="ECO:0000256" key="2">
    <source>
        <dbReference type="ARBA" id="ARBA00022553"/>
    </source>
</evidence>
<dbReference type="Proteomes" id="UP001183777">
    <property type="component" value="Unassembled WGS sequence"/>
</dbReference>
<dbReference type="InterPro" id="IPR014030">
    <property type="entry name" value="Ketoacyl_synth_N"/>
</dbReference>
<evidence type="ECO:0000259" key="7">
    <source>
        <dbReference type="PROSITE" id="PS50075"/>
    </source>
</evidence>
<dbReference type="SMART" id="SM00823">
    <property type="entry name" value="PKS_PP"/>
    <property type="match status" value="1"/>
</dbReference>
<evidence type="ECO:0000313" key="10">
    <source>
        <dbReference type="Proteomes" id="UP001183777"/>
    </source>
</evidence>
<dbReference type="Gene3D" id="3.40.366.10">
    <property type="entry name" value="Malonyl-Coenzyme A Acyl Carrier Protein, domain 2"/>
    <property type="match status" value="1"/>
</dbReference>
<feature type="domain" description="Carrier" evidence="7">
    <location>
        <begin position="884"/>
        <end position="958"/>
    </location>
</feature>
<feature type="non-terminal residue" evidence="9">
    <location>
        <position position="1228"/>
    </location>
</feature>
<dbReference type="InterPro" id="IPR020841">
    <property type="entry name" value="PKS_Beta-ketoAc_synthase_dom"/>
</dbReference>
<dbReference type="SUPFAM" id="SSF52151">
    <property type="entry name" value="FabD/lysophospholipase-like"/>
    <property type="match status" value="1"/>
</dbReference>
<name>A0ABU2RVT2_9ACTN</name>
<dbReference type="InterPro" id="IPR020806">
    <property type="entry name" value="PKS_PP-bd"/>
</dbReference>
<dbReference type="RefSeq" id="WP_311661900.1">
    <property type="nucleotide sequence ID" value="NZ_JAVREX010000036.1"/>
</dbReference>
<organism evidence="9 10">
    <name type="scientific">Streptomyces salyersiae</name>
    <dbReference type="NCBI Taxonomy" id="3075530"/>
    <lineage>
        <taxon>Bacteria</taxon>
        <taxon>Bacillati</taxon>
        <taxon>Actinomycetota</taxon>
        <taxon>Actinomycetes</taxon>
        <taxon>Kitasatosporales</taxon>
        <taxon>Streptomycetaceae</taxon>
        <taxon>Streptomyces</taxon>
    </lineage>
</organism>
<dbReference type="SUPFAM" id="SSF47336">
    <property type="entry name" value="ACP-like"/>
    <property type="match status" value="1"/>
</dbReference>